<proteinExistence type="predicted"/>
<evidence type="ECO:0000313" key="2">
    <source>
        <dbReference type="Proteomes" id="UP001476950"/>
    </source>
</evidence>
<dbReference type="InterPro" id="IPR049868">
    <property type="entry name" value="V_Cas12k"/>
</dbReference>
<keyword evidence="2" id="KW-1185">Reference proteome</keyword>
<comment type="caution">
    <text evidence="1">The sequence shown here is derived from an EMBL/GenBank/DDBJ whole genome shotgun (WGS) entry which is preliminary data.</text>
</comment>
<organism evidence="1 2">
    <name type="scientific">Stenomitos frigidus AS-A4</name>
    <dbReference type="NCBI Taxonomy" id="2933935"/>
    <lineage>
        <taxon>Bacteria</taxon>
        <taxon>Bacillati</taxon>
        <taxon>Cyanobacteriota</taxon>
        <taxon>Cyanophyceae</taxon>
        <taxon>Leptolyngbyales</taxon>
        <taxon>Leptolyngbyaceae</taxon>
        <taxon>Stenomitos</taxon>
    </lineage>
</organism>
<name>A0ABV0KPE8_9CYAN</name>
<dbReference type="Proteomes" id="UP001476950">
    <property type="component" value="Unassembled WGS sequence"/>
</dbReference>
<reference evidence="1 2" key="1">
    <citation type="submission" date="2022-04" db="EMBL/GenBank/DDBJ databases">
        <title>Positive selection, recombination, and allopatry shape intraspecific diversity of widespread and dominant cyanobacteria.</title>
        <authorList>
            <person name="Wei J."/>
            <person name="Shu W."/>
            <person name="Hu C."/>
        </authorList>
    </citation>
    <scope>NUCLEOTIDE SEQUENCE [LARGE SCALE GENOMIC DNA]</scope>
    <source>
        <strain evidence="1 2">AS-A4</strain>
    </source>
</reference>
<sequence>MLNQVSQHPDFETWQRRGTVPEKTVKELCEPLKASYPSQPARFYASAILMVTYTYESWLALQQNRRRRLDGKQKWLYVVKSDAELLELSGTTFKAIQQQAQTILNQIDVEPEIQASPNAKRRKPAQKQAKSVNTASLMTRLFEAYEATDEILSRCAIAYLIKNGCKISETEEDPEAFAHRLHRKQQEIEQLEAQMSARLPKGRDLTGEEFLKTLAIATQQASESVTQAREWQAKLLTRPASLPYPILYGSSTDVLWGKTAKGRLAVSFNGISKYLKAADSDIKNWFKDNKEYPFRLYCDQRQLPFFQRFLDDWQAYRANEDTYPAGLLTLSSAMLTWREGEGNGDPWNVNHLTLHCSFDTRLMTAEGTLQVQQEKLAKAIRNRTLETSDHELTEHQQKFHQRNASTLRRLTNLPHRPSRKPYQGNPEILVGLSLGLANPVTAAVVNASTGDVLSYRTPRTLLGDRYHLLNCQRQQQQQNALQRHKNQKRGVAYQPSESELGQYLDRLLAKAIIQLAQIHQAGSIVIPNLTHLRELLASEITARAEQKSSLVEIQNKYAKEYRQAIHRWSYNRLIDSIRGKGQQLGIIVESGFQPLQGTHKEQAKDMAIAAYHARTIATK</sequence>
<accession>A0ABV0KPE8</accession>
<dbReference type="EMBL" id="JAMPLM010000026">
    <property type="protein sequence ID" value="MEP1061055.1"/>
    <property type="molecule type" value="Genomic_DNA"/>
</dbReference>
<protein>
    <submittedName>
        <fullName evidence="1">Type V CRISPR-associated protein Cas12k</fullName>
    </submittedName>
</protein>
<evidence type="ECO:0000313" key="1">
    <source>
        <dbReference type="EMBL" id="MEP1061055.1"/>
    </source>
</evidence>
<gene>
    <name evidence="1" type="primary">cas12k</name>
    <name evidence="1" type="ORF">NDI38_21725</name>
</gene>
<dbReference type="NCBIfam" id="NF038191">
    <property type="entry name" value="V_Cas12k"/>
    <property type="match status" value="1"/>
</dbReference>